<reference evidence="1" key="1">
    <citation type="submission" date="2018-05" db="EMBL/GenBank/DDBJ databases">
        <authorList>
            <person name="Lanie J.A."/>
            <person name="Ng W.-L."/>
            <person name="Kazmierczak K.M."/>
            <person name="Andrzejewski T.M."/>
            <person name="Davidsen T.M."/>
            <person name="Wayne K.J."/>
            <person name="Tettelin H."/>
            <person name="Glass J.I."/>
            <person name="Rusch D."/>
            <person name="Podicherti R."/>
            <person name="Tsui H.-C.T."/>
            <person name="Winkler M.E."/>
        </authorList>
    </citation>
    <scope>NUCLEOTIDE SEQUENCE</scope>
</reference>
<evidence type="ECO:0000313" key="1">
    <source>
        <dbReference type="EMBL" id="SVA92583.1"/>
    </source>
</evidence>
<dbReference type="EMBL" id="UINC01022607">
    <property type="protein sequence ID" value="SVA92583.1"/>
    <property type="molecule type" value="Genomic_DNA"/>
</dbReference>
<protein>
    <submittedName>
        <fullName evidence="1">Uncharacterized protein</fullName>
    </submittedName>
</protein>
<proteinExistence type="predicted"/>
<organism evidence="1">
    <name type="scientific">marine metagenome</name>
    <dbReference type="NCBI Taxonomy" id="408172"/>
    <lineage>
        <taxon>unclassified sequences</taxon>
        <taxon>metagenomes</taxon>
        <taxon>ecological metagenomes</taxon>
    </lineage>
</organism>
<accession>A0A381ZV14</accession>
<name>A0A381ZV14_9ZZZZ</name>
<dbReference type="AlphaFoldDB" id="A0A381ZV14"/>
<gene>
    <name evidence="1" type="ORF">METZ01_LOCUS145437</name>
</gene>
<sequence length="36" mass="3710">MAASTLAIVVPACQCLALLDQPSYAADAWADRGVDC</sequence>